<organism evidence="4">
    <name type="scientific">marine sediment metagenome</name>
    <dbReference type="NCBI Taxonomy" id="412755"/>
    <lineage>
        <taxon>unclassified sequences</taxon>
        <taxon>metagenomes</taxon>
        <taxon>ecological metagenomes</taxon>
    </lineage>
</organism>
<keyword evidence="2" id="KW-0548">Nucleotidyltransferase</keyword>
<proteinExistence type="predicted"/>
<dbReference type="Gene3D" id="3.30.210.10">
    <property type="entry name" value="DNA polymerase, thumb domain"/>
    <property type="match status" value="1"/>
</dbReference>
<protein>
    <recommendedName>
        <fullName evidence="3">DNA polymerase beta thumb domain-containing protein</fullName>
    </recommendedName>
</protein>
<dbReference type="EMBL" id="LAZR01000062">
    <property type="protein sequence ID" value="KKN96653.1"/>
    <property type="molecule type" value="Genomic_DNA"/>
</dbReference>
<dbReference type="InterPro" id="IPR043519">
    <property type="entry name" value="NT_sf"/>
</dbReference>
<dbReference type="AlphaFoldDB" id="A0A0F9XWA9"/>
<dbReference type="InterPro" id="IPR037160">
    <property type="entry name" value="DNA_Pol_thumb_sf"/>
</dbReference>
<dbReference type="Pfam" id="PF14791">
    <property type="entry name" value="DNA_pol_B_thumb"/>
    <property type="match status" value="1"/>
</dbReference>
<evidence type="ECO:0000256" key="1">
    <source>
        <dbReference type="ARBA" id="ARBA00022679"/>
    </source>
</evidence>
<reference evidence="4" key="1">
    <citation type="journal article" date="2015" name="Nature">
        <title>Complex archaea that bridge the gap between prokaryotes and eukaryotes.</title>
        <authorList>
            <person name="Spang A."/>
            <person name="Saw J.H."/>
            <person name="Jorgensen S.L."/>
            <person name="Zaremba-Niedzwiedzka K."/>
            <person name="Martijn J."/>
            <person name="Lind A.E."/>
            <person name="van Eijk R."/>
            <person name="Schleper C."/>
            <person name="Guy L."/>
            <person name="Ettema T.J."/>
        </authorList>
    </citation>
    <scope>NUCLEOTIDE SEQUENCE</scope>
</reference>
<keyword evidence="1" id="KW-0808">Transferase</keyword>
<evidence type="ECO:0000313" key="4">
    <source>
        <dbReference type="EMBL" id="KKN96653.1"/>
    </source>
</evidence>
<dbReference type="InterPro" id="IPR029398">
    <property type="entry name" value="PolB_thumb"/>
</dbReference>
<comment type="caution">
    <text evidence="4">The sequence shown here is derived from an EMBL/GenBank/DDBJ whole genome shotgun (WGS) entry which is preliminary data.</text>
</comment>
<feature type="domain" description="DNA polymerase beta thumb" evidence="3">
    <location>
        <begin position="110"/>
        <end position="169"/>
    </location>
</feature>
<dbReference type="SUPFAM" id="SSF81301">
    <property type="entry name" value="Nucleotidyltransferase"/>
    <property type="match status" value="1"/>
</dbReference>
<name>A0A0F9XWA9_9ZZZZ</name>
<evidence type="ECO:0000259" key="3">
    <source>
        <dbReference type="Pfam" id="PF14791"/>
    </source>
</evidence>
<sequence>MAAKTTWSRERAESLAARIMSCMAGTGVIETFPCGELYRLPEKAQVKQLCVVGVLSETADSGDVRSQIKSRAEVEFTGCKIKKFKIYDYVEFEDGNVSWLVIPPEQLGAAMLHANGPVPFVKMIEVFAGSKGLKFGASGLKREDVKLVTPCEKSLFEELGLDFVSPGERDDIRTLAETRHTESD</sequence>
<gene>
    <name evidence="4" type="ORF">LCGC14_0162970</name>
</gene>
<dbReference type="GO" id="GO:0016779">
    <property type="term" value="F:nucleotidyltransferase activity"/>
    <property type="evidence" value="ECO:0007669"/>
    <property type="project" value="UniProtKB-KW"/>
</dbReference>
<evidence type="ECO:0000256" key="2">
    <source>
        <dbReference type="ARBA" id="ARBA00022695"/>
    </source>
</evidence>
<accession>A0A0F9XWA9</accession>